<sequence length="693" mass="77305">MGDLIASAAGSGNRIYGPINFEDKFYVTILEEEIRSVLAKIEKVYSRLKVYDKESSSNNGFCFGLLDPVSNVIVNSVISPPSPHQAGGGGGGNHDGDDRIQRSLDGLVAFLTYLFPYLPKAEATSYLDEANADPLVAALLIVDRRGIRKSNFCSGSTTVAVEAALRYAAVASKHPNPQQLVTGWNLLSPYMKSLVSQLSQRSRSTQPDAVVRHMLFNAKLTTAEELLELEQSWELASSRCVSPKPDALPPFRGAMKRVLLSTIHGFYLQAMAMMPTAELRTRYHRSLLMGGYCYGPLDTVSNIIVNTVWYEETFPTSKEAVTLNMVSTKLLARVVARSFYGLISFLCTRYAGLTPDQALHRLHASGAKLYVADDPDLIYGTRDDDDASVAEAYFAAATAACHTNPLVQQEFLGSADALPKLKLASEVLKDGRQLTSKDLQFISMLLCPQQQAPPTPLKLKSQLYPHAVQCVEDFWEHHDRVTEKVKAALDAYNKNTKQQFELHIICGVNERVGGRFLRRGLKTYSFNPMEPTIYHRSHVNFLAVSKGRPSAAVLFFAQYNNYEMDGNSYDKDEYSSYCCVPMSLKDPGAEQIRCIYCEREVNRIVHPIREGFCGRDKEFEKVLLGEASFSGSMKECYDNDMLIRDQREVVDWVNDLKDDSIYTEFCVDEDDNYDLLVQALGTPKSANRTIPTS</sequence>
<dbReference type="PANTHER" id="PTHR33120">
    <property type="entry name" value="EXPRESSED PROTEIN-RELATED"/>
    <property type="match status" value="1"/>
</dbReference>
<dbReference type="Pfam" id="PF20235">
    <property type="entry name" value="PIR2-like_helical"/>
    <property type="match status" value="2"/>
</dbReference>
<dbReference type="AlphaFoldDB" id="A0AAV5F429"/>
<organism evidence="3 4">
    <name type="scientific">Eleusine coracana subsp. coracana</name>
    <dbReference type="NCBI Taxonomy" id="191504"/>
    <lineage>
        <taxon>Eukaryota</taxon>
        <taxon>Viridiplantae</taxon>
        <taxon>Streptophyta</taxon>
        <taxon>Embryophyta</taxon>
        <taxon>Tracheophyta</taxon>
        <taxon>Spermatophyta</taxon>
        <taxon>Magnoliopsida</taxon>
        <taxon>Liliopsida</taxon>
        <taxon>Poales</taxon>
        <taxon>Poaceae</taxon>
        <taxon>PACMAD clade</taxon>
        <taxon>Chloridoideae</taxon>
        <taxon>Cynodonteae</taxon>
        <taxon>Eleusininae</taxon>
        <taxon>Eleusine</taxon>
    </lineage>
</organism>
<dbReference type="Pfam" id="PF12274">
    <property type="entry name" value="DUF3615"/>
    <property type="match status" value="1"/>
</dbReference>
<feature type="domain" description="DUF3615" evidence="1">
    <location>
        <begin position="485"/>
        <end position="607"/>
    </location>
</feature>
<reference evidence="3" key="2">
    <citation type="submission" date="2021-12" db="EMBL/GenBank/DDBJ databases">
        <title>Resequencing data analysis of finger millet.</title>
        <authorList>
            <person name="Hatakeyama M."/>
            <person name="Aluri S."/>
            <person name="Balachadran M.T."/>
            <person name="Sivarajan S.R."/>
            <person name="Poveda L."/>
            <person name="Shimizu-Inatsugi R."/>
            <person name="Schlapbach R."/>
            <person name="Sreeman S.M."/>
            <person name="Shimizu K.K."/>
        </authorList>
    </citation>
    <scope>NUCLEOTIDE SEQUENCE</scope>
</reference>
<proteinExistence type="predicted"/>
<dbReference type="InterPro" id="IPR046527">
    <property type="entry name" value="PIR2-like_helical"/>
</dbReference>
<dbReference type="InterPro" id="IPR022059">
    <property type="entry name" value="DUF3615"/>
</dbReference>
<evidence type="ECO:0000259" key="1">
    <source>
        <dbReference type="Pfam" id="PF12274"/>
    </source>
</evidence>
<feature type="domain" description="PIR2-like helical" evidence="2">
    <location>
        <begin position="261"/>
        <end position="372"/>
    </location>
</feature>
<protein>
    <submittedName>
        <fullName evidence="3">Uncharacterized protein</fullName>
    </submittedName>
</protein>
<keyword evidence="4" id="KW-1185">Reference proteome</keyword>
<comment type="caution">
    <text evidence="3">The sequence shown here is derived from an EMBL/GenBank/DDBJ whole genome shotgun (WGS) entry which is preliminary data.</text>
</comment>
<dbReference type="EMBL" id="BQKI01000081">
    <property type="protein sequence ID" value="GJN29661.1"/>
    <property type="molecule type" value="Genomic_DNA"/>
</dbReference>
<reference evidence="3" key="1">
    <citation type="journal article" date="2018" name="DNA Res.">
        <title>Multiple hybrid de novo genome assembly of finger millet, an orphan allotetraploid crop.</title>
        <authorList>
            <person name="Hatakeyama M."/>
            <person name="Aluri S."/>
            <person name="Balachadran M.T."/>
            <person name="Sivarajan S.R."/>
            <person name="Patrignani A."/>
            <person name="Gruter S."/>
            <person name="Poveda L."/>
            <person name="Shimizu-Inatsugi R."/>
            <person name="Baeten J."/>
            <person name="Francoijs K.J."/>
            <person name="Nataraja K.N."/>
            <person name="Reddy Y.A.N."/>
            <person name="Phadnis S."/>
            <person name="Ravikumar R.L."/>
            <person name="Schlapbach R."/>
            <person name="Sreeman S.M."/>
            <person name="Shimizu K.K."/>
        </authorList>
    </citation>
    <scope>NUCLEOTIDE SEQUENCE</scope>
</reference>
<accession>A0AAV5F429</accession>
<dbReference type="PANTHER" id="PTHR33120:SF57">
    <property type="entry name" value="PIR2-LIKE HELICAL DOMAIN-CONTAINING PROTEIN"/>
    <property type="match status" value="1"/>
</dbReference>
<evidence type="ECO:0000259" key="2">
    <source>
        <dbReference type="Pfam" id="PF20235"/>
    </source>
</evidence>
<dbReference type="Proteomes" id="UP001054889">
    <property type="component" value="Unassembled WGS sequence"/>
</dbReference>
<name>A0AAV5F429_ELECO</name>
<feature type="domain" description="PIR2-like helical" evidence="2">
    <location>
        <begin position="57"/>
        <end position="141"/>
    </location>
</feature>
<evidence type="ECO:0000313" key="3">
    <source>
        <dbReference type="EMBL" id="GJN29661.1"/>
    </source>
</evidence>
<gene>
    <name evidence="3" type="primary">gb17910</name>
    <name evidence="3" type="ORF">PR202_gb17910</name>
</gene>
<evidence type="ECO:0000313" key="4">
    <source>
        <dbReference type="Proteomes" id="UP001054889"/>
    </source>
</evidence>